<proteinExistence type="predicted"/>
<dbReference type="EMBL" id="VSRR010000533">
    <property type="protein sequence ID" value="MPC16758.1"/>
    <property type="molecule type" value="Genomic_DNA"/>
</dbReference>
<dbReference type="Proteomes" id="UP000324222">
    <property type="component" value="Unassembled WGS sequence"/>
</dbReference>
<organism evidence="1 2">
    <name type="scientific">Portunus trituberculatus</name>
    <name type="common">Swimming crab</name>
    <name type="synonym">Neptunus trituberculatus</name>
    <dbReference type="NCBI Taxonomy" id="210409"/>
    <lineage>
        <taxon>Eukaryota</taxon>
        <taxon>Metazoa</taxon>
        <taxon>Ecdysozoa</taxon>
        <taxon>Arthropoda</taxon>
        <taxon>Crustacea</taxon>
        <taxon>Multicrustacea</taxon>
        <taxon>Malacostraca</taxon>
        <taxon>Eumalacostraca</taxon>
        <taxon>Eucarida</taxon>
        <taxon>Decapoda</taxon>
        <taxon>Pleocyemata</taxon>
        <taxon>Brachyura</taxon>
        <taxon>Eubrachyura</taxon>
        <taxon>Portunoidea</taxon>
        <taxon>Portunidae</taxon>
        <taxon>Portuninae</taxon>
        <taxon>Portunus</taxon>
    </lineage>
</organism>
<gene>
    <name evidence="1" type="ORF">E2C01_009594</name>
</gene>
<name>A0A5B7D671_PORTR</name>
<keyword evidence="2" id="KW-1185">Reference proteome</keyword>
<evidence type="ECO:0000313" key="2">
    <source>
        <dbReference type="Proteomes" id="UP000324222"/>
    </source>
</evidence>
<dbReference type="AlphaFoldDB" id="A0A5B7D671"/>
<reference evidence="1 2" key="1">
    <citation type="submission" date="2019-05" db="EMBL/GenBank/DDBJ databases">
        <title>Another draft genome of Portunus trituberculatus and its Hox gene families provides insights of decapod evolution.</title>
        <authorList>
            <person name="Jeong J.-H."/>
            <person name="Song I."/>
            <person name="Kim S."/>
            <person name="Choi T."/>
            <person name="Kim D."/>
            <person name="Ryu S."/>
            <person name="Kim W."/>
        </authorList>
    </citation>
    <scope>NUCLEOTIDE SEQUENCE [LARGE SCALE GENOMIC DNA]</scope>
    <source>
        <tissue evidence="1">Muscle</tissue>
    </source>
</reference>
<comment type="caution">
    <text evidence="1">The sequence shown here is derived from an EMBL/GenBank/DDBJ whole genome shotgun (WGS) entry which is preliminary data.</text>
</comment>
<protein>
    <submittedName>
        <fullName evidence="1">Uncharacterized protein</fullName>
    </submittedName>
</protein>
<evidence type="ECO:0000313" key="1">
    <source>
        <dbReference type="EMBL" id="MPC16758.1"/>
    </source>
</evidence>
<sequence>MQGSTVIENNRRDPIRFINLPRVYASEGMENLITKNFN</sequence>
<accession>A0A5B7D671</accession>